<dbReference type="PANTHER" id="PTHR33130:SF43">
    <property type="entry name" value="OS01G0688600 PROTEIN"/>
    <property type="match status" value="1"/>
</dbReference>
<dbReference type="PANTHER" id="PTHR33130">
    <property type="entry name" value="PUTATIVE (DUF1639)-RELATED"/>
    <property type="match status" value="1"/>
</dbReference>
<accession>A0AAV2CDT3</accession>
<reference evidence="2 3" key="1">
    <citation type="submission" date="2024-04" db="EMBL/GenBank/DDBJ databases">
        <authorList>
            <person name="Fracassetti M."/>
        </authorList>
    </citation>
    <scope>NUCLEOTIDE SEQUENCE [LARGE SCALE GENOMIC DNA]</scope>
</reference>
<dbReference type="EMBL" id="OZ034813">
    <property type="protein sequence ID" value="CAL1354687.1"/>
    <property type="molecule type" value="Genomic_DNA"/>
</dbReference>
<dbReference type="Proteomes" id="UP001497516">
    <property type="component" value="Chromosome 1"/>
</dbReference>
<name>A0AAV2CDT3_9ROSI</name>
<dbReference type="AlphaFoldDB" id="A0AAV2CDT3"/>
<evidence type="ECO:0000313" key="2">
    <source>
        <dbReference type="EMBL" id="CAL1354687.1"/>
    </source>
</evidence>
<feature type="compositionally biased region" description="Polar residues" evidence="1">
    <location>
        <begin position="78"/>
        <end position="87"/>
    </location>
</feature>
<evidence type="ECO:0000313" key="3">
    <source>
        <dbReference type="Proteomes" id="UP001497516"/>
    </source>
</evidence>
<sequence length="234" mass="26044">MAMPPQERSKTLHNFSLPCLKWGNQRHLKCVKDPPPPDNPLLLLPPPPPPPPPHHRPSSSSAVPNGLIQSRPAIGNPVQHNNATSSPDLGINGGADDPPSSRPWNLRTRRAACKAPLTRPEDNRISNNNGNQKSPRRAFEIDSSSSPPARRECLDPTPLPPSVAVIRGRPSKLRVPLSKEEIEEDFMEIARIRPPRRPKKRPRIVQKYLDVIFPGLWLTEVTADLYKVPEVPES</sequence>
<protein>
    <recommendedName>
        <fullName evidence="4">DUF1639 family protein</fullName>
    </recommendedName>
</protein>
<dbReference type="InterPro" id="IPR012438">
    <property type="entry name" value="DUF1639"/>
</dbReference>
<gene>
    <name evidence="2" type="ORF">LTRI10_LOCUS2485</name>
</gene>
<dbReference type="Pfam" id="PF07797">
    <property type="entry name" value="DUF1639"/>
    <property type="match status" value="1"/>
</dbReference>
<proteinExistence type="predicted"/>
<organism evidence="2 3">
    <name type="scientific">Linum trigynum</name>
    <dbReference type="NCBI Taxonomy" id="586398"/>
    <lineage>
        <taxon>Eukaryota</taxon>
        <taxon>Viridiplantae</taxon>
        <taxon>Streptophyta</taxon>
        <taxon>Embryophyta</taxon>
        <taxon>Tracheophyta</taxon>
        <taxon>Spermatophyta</taxon>
        <taxon>Magnoliopsida</taxon>
        <taxon>eudicotyledons</taxon>
        <taxon>Gunneridae</taxon>
        <taxon>Pentapetalae</taxon>
        <taxon>rosids</taxon>
        <taxon>fabids</taxon>
        <taxon>Malpighiales</taxon>
        <taxon>Linaceae</taxon>
        <taxon>Linum</taxon>
    </lineage>
</organism>
<feature type="compositionally biased region" description="Pro residues" evidence="1">
    <location>
        <begin position="33"/>
        <end position="52"/>
    </location>
</feature>
<evidence type="ECO:0000256" key="1">
    <source>
        <dbReference type="SAM" id="MobiDB-lite"/>
    </source>
</evidence>
<feature type="region of interest" description="Disordered" evidence="1">
    <location>
        <begin position="28"/>
        <end position="164"/>
    </location>
</feature>
<evidence type="ECO:0008006" key="4">
    <source>
        <dbReference type="Google" id="ProtNLM"/>
    </source>
</evidence>
<keyword evidence="3" id="KW-1185">Reference proteome</keyword>